<name>A0A9P0QM82_9ASCO</name>
<reference evidence="2" key="1">
    <citation type="submission" date="2022-03" db="EMBL/GenBank/DDBJ databases">
        <authorList>
            <person name="Legras J.-L."/>
            <person name="Devillers H."/>
            <person name="Grondin C."/>
        </authorList>
    </citation>
    <scope>NUCLEOTIDE SEQUENCE</scope>
    <source>
        <strain evidence="2">CLIB 1423</strain>
    </source>
</reference>
<dbReference type="EMBL" id="CAKXYY010000004">
    <property type="protein sequence ID" value="CAH2351835.1"/>
    <property type="molecule type" value="Genomic_DNA"/>
</dbReference>
<keyword evidence="3" id="KW-1185">Reference proteome</keyword>
<protein>
    <submittedName>
        <fullName evidence="2">Uncharacterized protein</fullName>
    </submittedName>
</protein>
<organism evidence="2 3">
    <name type="scientific">[Candida] railenensis</name>
    <dbReference type="NCBI Taxonomy" id="45579"/>
    <lineage>
        <taxon>Eukaryota</taxon>
        <taxon>Fungi</taxon>
        <taxon>Dikarya</taxon>
        <taxon>Ascomycota</taxon>
        <taxon>Saccharomycotina</taxon>
        <taxon>Pichiomycetes</taxon>
        <taxon>Debaryomycetaceae</taxon>
        <taxon>Kurtzmaniella</taxon>
    </lineage>
</organism>
<feature type="compositionally biased region" description="Basic and acidic residues" evidence="1">
    <location>
        <begin position="213"/>
        <end position="239"/>
    </location>
</feature>
<dbReference type="AlphaFoldDB" id="A0A9P0QM82"/>
<dbReference type="OrthoDB" id="4015084at2759"/>
<accession>A0A9P0QM82</accession>
<proteinExistence type="predicted"/>
<comment type="caution">
    <text evidence="2">The sequence shown here is derived from an EMBL/GenBank/DDBJ whole genome shotgun (WGS) entry which is preliminary data.</text>
</comment>
<evidence type="ECO:0000313" key="3">
    <source>
        <dbReference type="Proteomes" id="UP000837801"/>
    </source>
</evidence>
<dbReference type="Proteomes" id="UP000837801">
    <property type="component" value="Unassembled WGS sequence"/>
</dbReference>
<evidence type="ECO:0000256" key="1">
    <source>
        <dbReference type="SAM" id="MobiDB-lite"/>
    </source>
</evidence>
<evidence type="ECO:0000313" key="2">
    <source>
        <dbReference type="EMBL" id="CAH2351835.1"/>
    </source>
</evidence>
<feature type="region of interest" description="Disordered" evidence="1">
    <location>
        <begin position="213"/>
        <end position="251"/>
    </location>
</feature>
<gene>
    <name evidence="2" type="ORF">CLIB1423_04S07030</name>
</gene>
<sequence>MYWSIIEGFRDLRYHINYAKIDYIQRYYSTSHNPRVIQARIGNEQLLSLRTYPQDEYLVKPGQFLVLEKRCKMEDLRNELMKFQSAGPESSSKLPPFNNDDFLNFSRLSSFQEGEEEQEDQENQEEELISIQEKETDNIEIGNIIDSDQEVRVEVHSSAEDKEELPKKSLKQRLKSFKTCYSGMHSSSLLQSGQMLIPSPILETLSGAQLVAKEKEQEDAGKIEEDAREDQCKNRRESEIPPSSVCSKQSNGSEVWKNVLNDISLSAARVSIGYPPKSKQHFKNLSSDFIDAEMIYLQENDKNILYSPNRAVSEGYTDMLRNKNTKEREIESVGNYYDDLLSVYELTRKD</sequence>